<dbReference type="InterPro" id="IPR056179">
    <property type="entry name" value="DHQS_C"/>
</dbReference>
<dbReference type="InterPro" id="IPR016037">
    <property type="entry name" value="DHQ_synth_AroB"/>
</dbReference>
<evidence type="ECO:0000256" key="13">
    <source>
        <dbReference type="ARBA" id="ARBA00022833"/>
    </source>
</evidence>
<dbReference type="Gene3D" id="1.20.1090.10">
    <property type="entry name" value="Dehydroquinate synthase-like - alpha domain"/>
    <property type="match status" value="1"/>
</dbReference>
<evidence type="ECO:0000256" key="10">
    <source>
        <dbReference type="ARBA" id="ARBA00022605"/>
    </source>
</evidence>
<evidence type="ECO:0000259" key="19">
    <source>
        <dbReference type="Pfam" id="PF01761"/>
    </source>
</evidence>
<keyword evidence="15 18" id="KW-0057">Aromatic amino acid biosynthesis</keyword>
<feature type="domain" description="3-dehydroquinate synthase C-terminal" evidence="20">
    <location>
        <begin position="190"/>
        <end position="330"/>
    </location>
</feature>
<reference evidence="21 22" key="1">
    <citation type="journal article" date="2017" name="Genome Announc.">
        <title>Draft Genome Sequence of Romboutsia weinsteinii sp. nov. Strain CCRI-19649(T) Isolated from Surface Water.</title>
        <authorList>
            <person name="Maheux A.F."/>
            <person name="Boudreau D.K."/>
            <person name="Berube E."/>
            <person name="Boissinot M."/>
            <person name="Cantin P."/>
            <person name="Raymond F."/>
            <person name="Corbeil J."/>
            <person name="Omar R.F."/>
            <person name="Bergeron M.G."/>
        </authorList>
    </citation>
    <scope>NUCLEOTIDE SEQUENCE [LARGE SCALE GENOMIC DNA]</scope>
    <source>
        <strain evidence="21 22">CCRI-19649</strain>
    </source>
</reference>
<sequence>MEKIENKVCNIAIDRSYKFFEEAMILANCKSNENTTQDKDVNSIYDSVLVITDQNVYNHQLNKFIDKLKVKTIYEYIIPAGEDSKSLGVYEEIINYCIRINLSRKSVIIALGGGVVGDLAGFVASTYMRGVDIVQVPTTLLAQVDSSIGGKTGISIGNFKNIVGSFYQPKLVYINVGALESLPIEEFETGMSEVIKYSLIYDYEFLDYLIENSEDIMERKTESLYYIVKKCASIKAYVVDEDEKEGGLRKILNFGHTFGHGVEKLCKISHGHAVSIGMNMAFRLSLQQNIIEQGYYDKFITVCEKYNLPIEFEDADEKEVLEIMKSDKKNSFGKIHLVLPVGQGKVEVVNNIDEEIILDIVKRCKYA</sequence>
<dbReference type="Pfam" id="PF01761">
    <property type="entry name" value="DHQ_synthase"/>
    <property type="match status" value="1"/>
</dbReference>
<keyword evidence="13 18" id="KW-0862">Zinc</keyword>
<dbReference type="RefSeq" id="WP_094366275.1">
    <property type="nucleotide sequence ID" value="NZ_NOJY02000006.1"/>
</dbReference>
<evidence type="ECO:0000256" key="6">
    <source>
        <dbReference type="ARBA" id="ARBA00005412"/>
    </source>
</evidence>
<organism evidence="21 22">
    <name type="scientific">Romboutsia weinsteinii</name>
    <dbReference type="NCBI Taxonomy" id="2020949"/>
    <lineage>
        <taxon>Bacteria</taxon>
        <taxon>Bacillati</taxon>
        <taxon>Bacillota</taxon>
        <taxon>Clostridia</taxon>
        <taxon>Peptostreptococcales</taxon>
        <taxon>Peptostreptococcaceae</taxon>
        <taxon>Romboutsia</taxon>
    </lineage>
</organism>
<dbReference type="AlphaFoldDB" id="A0A371J787"/>
<protein>
    <recommendedName>
        <fullName evidence="8 18">3-dehydroquinate synthase</fullName>
        <shortName evidence="18">DHQS</shortName>
        <ecNumber evidence="7 18">4.2.3.4</ecNumber>
    </recommendedName>
</protein>
<dbReference type="GO" id="GO:0005737">
    <property type="term" value="C:cytoplasm"/>
    <property type="evidence" value="ECO:0007669"/>
    <property type="project" value="UniProtKB-SubCell"/>
</dbReference>
<evidence type="ECO:0000256" key="18">
    <source>
        <dbReference type="HAMAP-Rule" id="MF_00110"/>
    </source>
</evidence>
<feature type="binding site" evidence="18">
    <location>
        <begin position="138"/>
        <end position="139"/>
    </location>
    <ligand>
        <name>NAD(+)</name>
        <dbReference type="ChEBI" id="CHEBI:57540"/>
    </ligand>
</feature>
<feature type="binding site" evidence="18">
    <location>
        <position position="193"/>
    </location>
    <ligand>
        <name>Zn(2+)</name>
        <dbReference type="ChEBI" id="CHEBI:29105"/>
    </ligand>
</feature>
<dbReference type="GO" id="GO:0008652">
    <property type="term" value="P:amino acid biosynthetic process"/>
    <property type="evidence" value="ECO:0007669"/>
    <property type="project" value="UniProtKB-KW"/>
</dbReference>
<dbReference type="PIRSF" id="PIRSF001455">
    <property type="entry name" value="DHQ_synth"/>
    <property type="match status" value="1"/>
</dbReference>
<evidence type="ECO:0000256" key="7">
    <source>
        <dbReference type="ARBA" id="ARBA00013031"/>
    </source>
</evidence>
<dbReference type="SUPFAM" id="SSF56796">
    <property type="entry name" value="Dehydroquinate synthase-like"/>
    <property type="match status" value="1"/>
</dbReference>
<evidence type="ECO:0000256" key="9">
    <source>
        <dbReference type="ARBA" id="ARBA00022490"/>
    </source>
</evidence>
<keyword evidence="9 18" id="KW-0963">Cytoplasm</keyword>
<keyword evidence="16 18" id="KW-0456">Lyase</keyword>
<dbReference type="Proteomes" id="UP000215694">
    <property type="component" value="Unassembled WGS sequence"/>
</dbReference>
<name>A0A371J787_9FIRM</name>
<evidence type="ECO:0000313" key="22">
    <source>
        <dbReference type="Proteomes" id="UP000215694"/>
    </source>
</evidence>
<keyword evidence="17 18" id="KW-0170">Cobalt</keyword>
<dbReference type="GO" id="GO:0009423">
    <property type="term" value="P:chorismate biosynthetic process"/>
    <property type="evidence" value="ECO:0007669"/>
    <property type="project" value="UniProtKB-UniRule"/>
</dbReference>
<feature type="binding site" evidence="18">
    <location>
        <position position="256"/>
    </location>
    <ligand>
        <name>Zn(2+)</name>
        <dbReference type="ChEBI" id="CHEBI:29105"/>
    </ligand>
</feature>
<comment type="caution">
    <text evidence="18">Lacks conserved residue(s) required for the propagation of feature annotation.</text>
</comment>
<dbReference type="GO" id="GO:0003856">
    <property type="term" value="F:3-dehydroquinate synthase activity"/>
    <property type="evidence" value="ECO:0007669"/>
    <property type="project" value="UniProtKB-UniRule"/>
</dbReference>
<evidence type="ECO:0000256" key="14">
    <source>
        <dbReference type="ARBA" id="ARBA00023027"/>
    </source>
</evidence>
<dbReference type="NCBIfam" id="TIGR01357">
    <property type="entry name" value="aroB"/>
    <property type="match status" value="1"/>
</dbReference>
<dbReference type="OrthoDB" id="9806583at2"/>
<feature type="binding site" evidence="18">
    <location>
        <position position="160"/>
    </location>
    <ligand>
        <name>NAD(+)</name>
        <dbReference type="ChEBI" id="CHEBI:57540"/>
    </ligand>
</feature>
<comment type="cofactor">
    <cofactor evidence="2 18">
        <name>NAD(+)</name>
        <dbReference type="ChEBI" id="CHEBI:57540"/>
    </cofactor>
</comment>
<dbReference type="PANTHER" id="PTHR43622">
    <property type="entry name" value="3-DEHYDROQUINATE SYNTHASE"/>
    <property type="match status" value="1"/>
</dbReference>
<accession>A0A371J787</accession>
<evidence type="ECO:0000313" key="21">
    <source>
        <dbReference type="EMBL" id="RDY28573.1"/>
    </source>
</evidence>
<dbReference type="Gene3D" id="3.40.50.1970">
    <property type="match status" value="1"/>
</dbReference>
<keyword evidence="22" id="KW-1185">Reference proteome</keyword>
<evidence type="ECO:0000256" key="4">
    <source>
        <dbReference type="ARBA" id="ARBA00004496"/>
    </source>
</evidence>
<comment type="similarity">
    <text evidence="6 18">Belongs to the sugar phosphate cyclases superfamily. Dehydroquinate synthase family.</text>
</comment>
<dbReference type="InterPro" id="IPR030963">
    <property type="entry name" value="DHQ_synth_fam"/>
</dbReference>
<keyword evidence="11 18" id="KW-0479">Metal-binding</keyword>
<comment type="caution">
    <text evidence="21">The sequence shown here is derived from an EMBL/GenBank/DDBJ whole genome shotgun (WGS) entry which is preliminary data.</text>
</comment>
<dbReference type="FunFam" id="3.40.50.1970:FF:000007">
    <property type="entry name" value="Pentafunctional AROM polypeptide"/>
    <property type="match status" value="1"/>
</dbReference>
<feature type="binding site" evidence="18">
    <location>
        <position position="270"/>
    </location>
    <ligand>
        <name>Zn(2+)</name>
        <dbReference type="ChEBI" id="CHEBI:29105"/>
    </ligand>
</feature>
<evidence type="ECO:0000256" key="5">
    <source>
        <dbReference type="ARBA" id="ARBA00004661"/>
    </source>
</evidence>
<evidence type="ECO:0000256" key="17">
    <source>
        <dbReference type="ARBA" id="ARBA00023285"/>
    </source>
</evidence>
<proteinExistence type="inferred from homology"/>
<feature type="binding site" evidence="18">
    <location>
        <position position="151"/>
    </location>
    <ligand>
        <name>NAD(+)</name>
        <dbReference type="ChEBI" id="CHEBI:57540"/>
    </ligand>
</feature>
<dbReference type="UniPathway" id="UPA00053">
    <property type="reaction ID" value="UER00085"/>
</dbReference>
<dbReference type="HAMAP" id="MF_00110">
    <property type="entry name" value="DHQ_synthase"/>
    <property type="match status" value="1"/>
</dbReference>
<dbReference type="PANTHER" id="PTHR43622:SF7">
    <property type="entry name" value="3-DEHYDROQUINATE SYNTHASE, CHLOROPLASTIC"/>
    <property type="match status" value="1"/>
</dbReference>
<evidence type="ECO:0000256" key="12">
    <source>
        <dbReference type="ARBA" id="ARBA00022741"/>
    </source>
</evidence>
<comment type="cofactor">
    <cofactor evidence="18">
        <name>Co(2+)</name>
        <dbReference type="ChEBI" id="CHEBI:48828"/>
    </cofactor>
    <cofactor evidence="18">
        <name>Zn(2+)</name>
        <dbReference type="ChEBI" id="CHEBI:29105"/>
    </cofactor>
    <text evidence="18">Binds 1 divalent metal cation per subunit. Can use either Co(2+) or Zn(2+).</text>
</comment>
<dbReference type="EC" id="4.2.3.4" evidence="7 18"/>
<evidence type="ECO:0000259" key="20">
    <source>
        <dbReference type="Pfam" id="PF24621"/>
    </source>
</evidence>
<dbReference type="GO" id="GO:0009073">
    <property type="term" value="P:aromatic amino acid family biosynthetic process"/>
    <property type="evidence" value="ECO:0007669"/>
    <property type="project" value="UniProtKB-KW"/>
</dbReference>
<evidence type="ECO:0000256" key="8">
    <source>
        <dbReference type="ARBA" id="ARBA00017684"/>
    </source>
</evidence>
<evidence type="ECO:0000256" key="16">
    <source>
        <dbReference type="ARBA" id="ARBA00023239"/>
    </source>
</evidence>
<evidence type="ECO:0000256" key="1">
    <source>
        <dbReference type="ARBA" id="ARBA00001393"/>
    </source>
</evidence>
<comment type="subcellular location">
    <subcellularLocation>
        <location evidence="4 18">Cytoplasm</location>
    </subcellularLocation>
</comment>
<comment type="catalytic activity">
    <reaction evidence="1 18">
        <text>7-phospho-2-dehydro-3-deoxy-D-arabino-heptonate = 3-dehydroquinate + phosphate</text>
        <dbReference type="Rhea" id="RHEA:21968"/>
        <dbReference type="ChEBI" id="CHEBI:32364"/>
        <dbReference type="ChEBI" id="CHEBI:43474"/>
        <dbReference type="ChEBI" id="CHEBI:58394"/>
        <dbReference type="EC" id="4.2.3.4"/>
    </reaction>
</comment>
<dbReference type="EMBL" id="NOJY02000006">
    <property type="protein sequence ID" value="RDY28573.1"/>
    <property type="molecule type" value="Genomic_DNA"/>
</dbReference>
<dbReference type="InterPro" id="IPR050071">
    <property type="entry name" value="Dehydroquinate_synthase"/>
</dbReference>
<feature type="domain" description="3-dehydroquinate synthase N-terminal" evidence="19">
    <location>
        <begin position="76"/>
        <end position="188"/>
    </location>
</feature>
<evidence type="ECO:0000256" key="2">
    <source>
        <dbReference type="ARBA" id="ARBA00001911"/>
    </source>
</evidence>
<dbReference type="GO" id="GO:0000166">
    <property type="term" value="F:nucleotide binding"/>
    <property type="evidence" value="ECO:0007669"/>
    <property type="project" value="UniProtKB-KW"/>
</dbReference>
<dbReference type="InterPro" id="IPR030960">
    <property type="entry name" value="DHQS/DOIS_N"/>
</dbReference>
<comment type="pathway">
    <text evidence="5 18">Metabolic intermediate biosynthesis; chorismate biosynthesis; chorismate from D-erythrose 4-phosphate and phosphoenolpyruvate: step 2/7.</text>
</comment>
<evidence type="ECO:0000256" key="15">
    <source>
        <dbReference type="ARBA" id="ARBA00023141"/>
    </source>
</evidence>
<keyword evidence="10 18" id="KW-0028">Amino-acid biosynthesis</keyword>
<feature type="binding site" evidence="18">
    <location>
        <begin position="114"/>
        <end position="118"/>
    </location>
    <ligand>
        <name>NAD(+)</name>
        <dbReference type="ChEBI" id="CHEBI:57540"/>
    </ligand>
</feature>
<evidence type="ECO:0000256" key="3">
    <source>
        <dbReference type="ARBA" id="ARBA00001947"/>
    </source>
</evidence>
<dbReference type="GO" id="GO:0046872">
    <property type="term" value="F:metal ion binding"/>
    <property type="evidence" value="ECO:0007669"/>
    <property type="project" value="UniProtKB-KW"/>
</dbReference>
<dbReference type="CDD" id="cd08195">
    <property type="entry name" value="DHQS"/>
    <property type="match status" value="1"/>
</dbReference>
<evidence type="ECO:0000256" key="11">
    <source>
        <dbReference type="ARBA" id="ARBA00022723"/>
    </source>
</evidence>
<comment type="cofactor">
    <cofactor evidence="3">
        <name>Zn(2+)</name>
        <dbReference type="ChEBI" id="CHEBI:29105"/>
    </cofactor>
</comment>
<gene>
    <name evidence="18 21" type="primary">aroB</name>
    <name evidence="21" type="ORF">CHL78_005135</name>
</gene>
<comment type="function">
    <text evidence="18">Catalyzes the conversion of 3-deoxy-D-arabino-heptulosonate 7-phosphate (DAHP) to dehydroquinate (DHQ).</text>
</comment>
<dbReference type="Pfam" id="PF24621">
    <property type="entry name" value="DHQS_C"/>
    <property type="match status" value="1"/>
</dbReference>
<keyword evidence="14 18" id="KW-0520">NAD</keyword>
<keyword evidence="12 18" id="KW-0547">Nucleotide-binding</keyword>